<feature type="chain" id="PRO_5045953787" description="DUF2892 domain-containing protein" evidence="2">
    <location>
        <begin position="22"/>
        <end position="71"/>
    </location>
</feature>
<sequence>MTDHLKAQAIRVARLFAVAFAAQLITTGTANLGWKTLAALGIGAAEAVVRQIWPTTPATPPKPAASPPTGG</sequence>
<protein>
    <recommendedName>
        <fullName evidence="5">DUF2892 domain-containing protein</fullName>
    </recommendedName>
</protein>
<feature type="transmembrane region" description="Helical" evidence="1">
    <location>
        <begin position="12"/>
        <end position="34"/>
    </location>
</feature>
<feature type="signal peptide" evidence="2">
    <location>
        <begin position="1"/>
        <end position="21"/>
    </location>
</feature>
<keyword evidence="4" id="KW-1185">Reference proteome</keyword>
<keyword evidence="1" id="KW-1133">Transmembrane helix</keyword>
<evidence type="ECO:0000256" key="2">
    <source>
        <dbReference type="SAM" id="SignalP"/>
    </source>
</evidence>
<name>A0ABS5KRV8_9ACTN</name>
<comment type="caution">
    <text evidence="3">The sequence shown here is derived from an EMBL/GenBank/DDBJ whole genome shotgun (WGS) entry which is preliminary data.</text>
</comment>
<dbReference type="EMBL" id="JAAFYZ010000056">
    <property type="protein sequence ID" value="MBS2548786.1"/>
    <property type="molecule type" value="Genomic_DNA"/>
</dbReference>
<evidence type="ECO:0000313" key="4">
    <source>
        <dbReference type="Proteomes" id="UP000730482"/>
    </source>
</evidence>
<dbReference type="RefSeq" id="WP_212010364.1">
    <property type="nucleotide sequence ID" value="NZ_JAAFYZ010000056.1"/>
</dbReference>
<evidence type="ECO:0008006" key="5">
    <source>
        <dbReference type="Google" id="ProtNLM"/>
    </source>
</evidence>
<organism evidence="3 4">
    <name type="scientific">Catenulispora pinistramenti</name>
    <dbReference type="NCBI Taxonomy" id="2705254"/>
    <lineage>
        <taxon>Bacteria</taxon>
        <taxon>Bacillati</taxon>
        <taxon>Actinomycetota</taxon>
        <taxon>Actinomycetes</taxon>
        <taxon>Catenulisporales</taxon>
        <taxon>Catenulisporaceae</taxon>
        <taxon>Catenulispora</taxon>
    </lineage>
</organism>
<keyword evidence="1" id="KW-0472">Membrane</keyword>
<evidence type="ECO:0000256" key="1">
    <source>
        <dbReference type="SAM" id="Phobius"/>
    </source>
</evidence>
<evidence type="ECO:0000313" key="3">
    <source>
        <dbReference type="EMBL" id="MBS2548786.1"/>
    </source>
</evidence>
<accession>A0ABS5KRV8</accession>
<reference evidence="3 4" key="1">
    <citation type="submission" date="2020-02" db="EMBL/GenBank/DDBJ databases">
        <title>Acidophilic actinobacteria isolated from forest soil.</title>
        <authorList>
            <person name="Golinska P."/>
        </authorList>
    </citation>
    <scope>NUCLEOTIDE SEQUENCE [LARGE SCALE GENOMIC DNA]</scope>
    <source>
        <strain evidence="3 4">NL8</strain>
    </source>
</reference>
<keyword evidence="2" id="KW-0732">Signal</keyword>
<dbReference type="Proteomes" id="UP000730482">
    <property type="component" value="Unassembled WGS sequence"/>
</dbReference>
<gene>
    <name evidence="3" type="ORF">KGQ19_18125</name>
</gene>
<proteinExistence type="predicted"/>
<keyword evidence="1" id="KW-0812">Transmembrane</keyword>